<reference evidence="7 8" key="1">
    <citation type="submission" date="2016-07" db="EMBL/GenBank/DDBJ databases">
        <title>Draft genome sequence of Methyloligella halotolerans C2T (VKM B-2706T=CCUG 61687T=DSM 25045T), a halotolerant polyhydroxybutyrate accumulating methylotroph.</title>
        <authorList>
            <person name="Vasilenko O.V."/>
            <person name="Doronina N.V."/>
            <person name="Poroshina M.N."/>
            <person name="Tarlachkov S.V."/>
            <person name="Trotsenko Y.A."/>
        </authorList>
    </citation>
    <scope>NUCLEOTIDE SEQUENCE [LARGE SCALE GENOMIC DNA]</scope>
    <source>
        <strain evidence="7 8">VKM B-2706</strain>
    </source>
</reference>
<keyword evidence="5 6" id="KW-0472">Membrane</keyword>
<dbReference type="PANTHER" id="PTHR30086">
    <property type="entry name" value="ARGININE EXPORTER PROTEIN ARGO"/>
    <property type="match status" value="1"/>
</dbReference>
<keyword evidence="3 6" id="KW-0812">Transmembrane</keyword>
<dbReference type="Pfam" id="PF01810">
    <property type="entry name" value="LysE"/>
    <property type="match status" value="1"/>
</dbReference>
<comment type="caution">
    <text evidence="7">The sequence shown here is derived from an EMBL/GenBank/DDBJ whole genome shotgun (WGS) entry which is preliminary data.</text>
</comment>
<evidence type="ECO:0000256" key="5">
    <source>
        <dbReference type="ARBA" id="ARBA00023136"/>
    </source>
</evidence>
<evidence type="ECO:0000313" key="8">
    <source>
        <dbReference type="Proteomes" id="UP000095087"/>
    </source>
</evidence>
<evidence type="ECO:0000256" key="2">
    <source>
        <dbReference type="ARBA" id="ARBA00022475"/>
    </source>
</evidence>
<feature type="transmembrane region" description="Helical" evidence="6">
    <location>
        <begin position="41"/>
        <end position="66"/>
    </location>
</feature>
<dbReference type="OrthoDB" id="9812084at2"/>
<dbReference type="PANTHER" id="PTHR30086:SF20">
    <property type="entry name" value="ARGININE EXPORTER PROTEIN ARGO-RELATED"/>
    <property type="match status" value="1"/>
</dbReference>
<feature type="transmembrane region" description="Helical" evidence="6">
    <location>
        <begin position="73"/>
        <end position="91"/>
    </location>
</feature>
<proteinExistence type="predicted"/>
<evidence type="ECO:0000256" key="6">
    <source>
        <dbReference type="SAM" id="Phobius"/>
    </source>
</evidence>
<dbReference type="STRING" id="1177755.A7A08_01458"/>
<feature type="transmembrane region" description="Helical" evidence="6">
    <location>
        <begin position="176"/>
        <end position="196"/>
    </location>
</feature>
<evidence type="ECO:0000256" key="1">
    <source>
        <dbReference type="ARBA" id="ARBA00004651"/>
    </source>
</evidence>
<comment type="subcellular location">
    <subcellularLocation>
        <location evidence="1">Cell membrane</location>
        <topology evidence="1">Multi-pass membrane protein</topology>
    </subcellularLocation>
</comment>
<dbReference type="GO" id="GO:0015171">
    <property type="term" value="F:amino acid transmembrane transporter activity"/>
    <property type="evidence" value="ECO:0007669"/>
    <property type="project" value="TreeGrafter"/>
</dbReference>
<keyword evidence="8" id="KW-1185">Reference proteome</keyword>
<dbReference type="InterPro" id="IPR001123">
    <property type="entry name" value="LeuE-type"/>
</dbReference>
<dbReference type="PATRIC" id="fig|1177755.3.peg.1460"/>
<evidence type="ECO:0000256" key="4">
    <source>
        <dbReference type="ARBA" id="ARBA00022989"/>
    </source>
</evidence>
<name>A0A1E2RYW1_9HYPH</name>
<dbReference type="GO" id="GO:0005886">
    <property type="term" value="C:plasma membrane"/>
    <property type="evidence" value="ECO:0007669"/>
    <property type="project" value="UniProtKB-SubCell"/>
</dbReference>
<dbReference type="RefSeq" id="WP_069094795.1">
    <property type="nucleotide sequence ID" value="NZ_MASI01000003.1"/>
</dbReference>
<protein>
    <submittedName>
        <fullName evidence="7">Cysteine/O-acetylserine efflux protein</fullName>
    </submittedName>
</protein>
<dbReference type="EMBL" id="MASI01000003">
    <property type="protein sequence ID" value="ODA67426.1"/>
    <property type="molecule type" value="Genomic_DNA"/>
</dbReference>
<accession>A0A1E2RYW1</accession>
<keyword evidence="4 6" id="KW-1133">Transmembrane helix</keyword>
<evidence type="ECO:0000313" key="7">
    <source>
        <dbReference type="EMBL" id="ODA67426.1"/>
    </source>
</evidence>
<gene>
    <name evidence="7" type="ORF">A7A08_01458</name>
</gene>
<sequence>MNLALAAPIALYVFVMAITPGPNNMMLTTSGLIFGLRRTLPHMFGIPVGGAAQMAVVGAGLGAAFAVEPRLQLVIKFGGTLYLFWLAWKLWRAAGVPEARAAEPISFWQAALFQFANPKSWVLVVTAVAAYTTPGPDYVWSLLLVIGVFMCTTTPCAATWTTFGAALKSLLKDERWLLIVNRTLAVLTALTALIFWL</sequence>
<organism evidence="7 8">
    <name type="scientific">Methyloligella halotolerans</name>
    <dbReference type="NCBI Taxonomy" id="1177755"/>
    <lineage>
        <taxon>Bacteria</taxon>
        <taxon>Pseudomonadati</taxon>
        <taxon>Pseudomonadota</taxon>
        <taxon>Alphaproteobacteria</taxon>
        <taxon>Hyphomicrobiales</taxon>
        <taxon>Hyphomicrobiaceae</taxon>
        <taxon>Methyloligella</taxon>
    </lineage>
</organism>
<dbReference type="AlphaFoldDB" id="A0A1E2RYW1"/>
<dbReference type="GO" id="GO:0033228">
    <property type="term" value="P:cysteine export across plasma membrane"/>
    <property type="evidence" value="ECO:0007669"/>
    <property type="project" value="TreeGrafter"/>
</dbReference>
<feature type="transmembrane region" description="Helical" evidence="6">
    <location>
        <begin position="138"/>
        <end position="164"/>
    </location>
</feature>
<evidence type="ECO:0000256" key="3">
    <source>
        <dbReference type="ARBA" id="ARBA00022692"/>
    </source>
</evidence>
<keyword evidence="2" id="KW-1003">Cell membrane</keyword>
<dbReference type="Proteomes" id="UP000095087">
    <property type="component" value="Unassembled WGS sequence"/>
</dbReference>